<sequence>MVYINDKKNRLHRSIGSKIFFSVLFKERAFYGHGRKKAEYMQFLQGGDGFLLFPYT</sequence>
<name>A0ABN0CZ55_9FIRM</name>
<keyword evidence="2" id="KW-1185">Reference proteome</keyword>
<organism evidence="1 2">
    <name type="scientific">Megasphaera lornae</name>
    <dbReference type="NCBI Taxonomy" id="1000568"/>
    <lineage>
        <taxon>Bacteria</taxon>
        <taxon>Bacillati</taxon>
        <taxon>Bacillota</taxon>
        <taxon>Negativicutes</taxon>
        <taxon>Veillonellales</taxon>
        <taxon>Veillonellaceae</taxon>
        <taxon>Megasphaera</taxon>
    </lineage>
</organism>
<accession>A0ABN0CZ55</accession>
<dbReference type="EMBL" id="AFIJ01000038">
    <property type="protein sequence ID" value="EGL39374.1"/>
    <property type="molecule type" value="Genomic_DNA"/>
</dbReference>
<protein>
    <submittedName>
        <fullName evidence="1">Uncharacterized protein</fullName>
    </submittedName>
</protein>
<comment type="caution">
    <text evidence="1">The sequence shown here is derived from an EMBL/GenBank/DDBJ whole genome shotgun (WGS) entry which is preliminary data.</text>
</comment>
<evidence type="ECO:0000313" key="2">
    <source>
        <dbReference type="Proteomes" id="UP000004018"/>
    </source>
</evidence>
<gene>
    <name evidence="1" type="ORF">HMPREF1039_0901</name>
</gene>
<proteinExistence type="predicted"/>
<evidence type="ECO:0000313" key="1">
    <source>
        <dbReference type="EMBL" id="EGL39374.1"/>
    </source>
</evidence>
<dbReference type="Proteomes" id="UP000004018">
    <property type="component" value="Unassembled WGS sequence"/>
</dbReference>
<reference evidence="1 2" key="1">
    <citation type="submission" date="2011-04" db="EMBL/GenBank/DDBJ databases">
        <authorList>
            <person name="Harkins D.M."/>
            <person name="Madupu R."/>
            <person name="Durkin A.S."/>
            <person name="Torralba M."/>
            <person name="Methe B."/>
            <person name="Sutton G.G."/>
            <person name="Nelson K.E."/>
        </authorList>
    </citation>
    <scope>NUCLEOTIDE SEQUENCE [LARGE SCALE GENOMIC DNA]</scope>
    <source>
        <strain evidence="1 2">UPII 199-6</strain>
    </source>
</reference>